<dbReference type="AlphaFoldDB" id="A0A392UPE0"/>
<evidence type="ECO:0000313" key="2">
    <source>
        <dbReference type="Proteomes" id="UP000265520"/>
    </source>
</evidence>
<dbReference type="EMBL" id="LXQA010855762">
    <property type="protein sequence ID" value="MCI74210.1"/>
    <property type="molecule type" value="Genomic_DNA"/>
</dbReference>
<evidence type="ECO:0000313" key="1">
    <source>
        <dbReference type="EMBL" id="MCI74210.1"/>
    </source>
</evidence>
<comment type="caution">
    <text evidence="1">The sequence shown here is derived from an EMBL/GenBank/DDBJ whole genome shotgun (WGS) entry which is preliminary data.</text>
</comment>
<dbReference type="Proteomes" id="UP000265520">
    <property type="component" value="Unassembled WGS sequence"/>
</dbReference>
<name>A0A392UPE0_9FABA</name>
<organism evidence="1 2">
    <name type="scientific">Trifolium medium</name>
    <dbReference type="NCBI Taxonomy" id="97028"/>
    <lineage>
        <taxon>Eukaryota</taxon>
        <taxon>Viridiplantae</taxon>
        <taxon>Streptophyta</taxon>
        <taxon>Embryophyta</taxon>
        <taxon>Tracheophyta</taxon>
        <taxon>Spermatophyta</taxon>
        <taxon>Magnoliopsida</taxon>
        <taxon>eudicotyledons</taxon>
        <taxon>Gunneridae</taxon>
        <taxon>Pentapetalae</taxon>
        <taxon>rosids</taxon>
        <taxon>fabids</taxon>
        <taxon>Fabales</taxon>
        <taxon>Fabaceae</taxon>
        <taxon>Papilionoideae</taxon>
        <taxon>50 kb inversion clade</taxon>
        <taxon>NPAAA clade</taxon>
        <taxon>Hologalegina</taxon>
        <taxon>IRL clade</taxon>
        <taxon>Trifolieae</taxon>
        <taxon>Trifolium</taxon>
    </lineage>
</organism>
<feature type="non-terminal residue" evidence="1">
    <location>
        <position position="44"/>
    </location>
</feature>
<reference evidence="1 2" key="1">
    <citation type="journal article" date="2018" name="Front. Plant Sci.">
        <title>Red Clover (Trifolium pratense) and Zigzag Clover (T. medium) - A Picture of Genomic Similarities and Differences.</title>
        <authorList>
            <person name="Dluhosova J."/>
            <person name="Istvanek J."/>
            <person name="Nedelnik J."/>
            <person name="Repkova J."/>
        </authorList>
    </citation>
    <scope>NUCLEOTIDE SEQUENCE [LARGE SCALE GENOMIC DNA]</scope>
    <source>
        <strain evidence="2">cv. 10/8</strain>
        <tissue evidence="1">Leaf</tissue>
    </source>
</reference>
<proteinExistence type="predicted"/>
<accession>A0A392UPE0</accession>
<protein>
    <submittedName>
        <fullName evidence="1">Gag polyprotein</fullName>
    </submittedName>
</protein>
<keyword evidence="2" id="KW-1185">Reference proteome</keyword>
<sequence length="44" mass="5364">MVTLATYQLLGDAEYWWGNTRLLKEAADEEYTWENFKRKFLAKY</sequence>